<feature type="domain" description="Putative DNA-binding" evidence="1">
    <location>
        <begin position="4"/>
        <end position="92"/>
    </location>
</feature>
<name>A0A1J4QDX2_9GAMM</name>
<accession>A0A1J4QDX2</accession>
<dbReference type="Proteomes" id="UP000243073">
    <property type="component" value="Unassembled WGS sequence"/>
</dbReference>
<keyword evidence="3" id="KW-1185">Reference proteome</keyword>
<dbReference type="Pfam" id="PF09836">
    <property type="entry name" value="DUF2063"/>
    <property type="match status" value="1"/>
</dbReference>
<evidence type="ECO:0000313" key="3">
    <source>
        <dbReference type="Proteomes" id="UP000243073"/>
    </source>
</evidence>
<dbReference type="AlphaFoldDB" id="A0A1J4QDX2"/>
<dbReference type="InterPro" id="IPR044922">
    <property type="entry name" value="DUF2063_N_sf"/>
</dbReference>
<evidence type="ECO:0000313" key="2">
    <source>
        <dbReference type="EMBL" id="OIN11003.1"/>
    </source>
</evidence>
<comment type="caution">
    <text evidence="2">The sequence shown here is derived from an EMBL/GenBank/DDBJ whole genome shotgun (WGS) entry which is preliminary data.</text>
</comment>
<reference evidence="2 3" key="1">
    <citation type="submission" date="2016-07" db="EMBL/GenBank/DDBJ databases">
        <title>Draft Genome Sequence of Oceanisphaera psychrotolerans, isolated from coastal sediment samples.</title>
        <authorList>
            <person name="Zhuo S."/>
            <person name="Ruan Z."/>
        </authorList>
    </citation>
    <scope>NUCLEOTIDE SEQUENCE [LARGE SCALE GENOMIC DNA]</scope>
    <source>
        <strain evidence="2 3">LAM-WHM-ZC</strain>
    </source>
</reference>
<evidence type="ECO:0000259" key="1">
    <source>
        <dbReference type="Pfam" id="PF09836"/>
    </source>
</evidence>
<dbReference type="EMBL" id="MDKE01000014">
    <property type="protein sequence ID" value="OIN11003.1"/>
    <property type="molecule type" value="Genomic_DNA"/>
</dbReference>
<organism evidence="2 3">
    <name type="scientific">Oceanisphaera psychrotolerans</name>
    <dbReference type="NCBI Taxonomy" id="1414654"/>
    <lineage>
        <taxon>Bacteria</taxon>
        <taxon>Pseudomonadati</taxon>
        <taxon>Pseudomonadota</taxon>
        <taxon>Gammaproteobacteria</taxon>
        <taxon>Aeromonadales</taxon>
        <taxon>Aeromonadaceae</taxon>
        <taxon>Oceanisphaera</taxon>
    </lineage>
</organism>
<dbReference type="RefSeq" id="WP_071472347.1">
    <property type="nucleotide sequence ID" value="NZ_MDKE01000014.1"/>
</dbReference>
<gene>
    <name evidence="2" type="ORF">BFR47_12540</name>
</gene>
<sequence>MNMHDAFINALFDPEQALPTSLSQNPGNRARFAVYRNNVRASLTVALADTFPVCRQLVGETFFSAMAGVYIEQTPPDSPLLTDYGHRLPAFIDSFPPASAVPYLADMARLERAWLGALHAAEPDRLDTRALAALLADAQRVAGLQLQLQPSTRLLLSPYAVVSLWRAHQGQLNIADVNPFHPEQALLLRPALQVELLPLDKASACFIELLLQQPLGTALEQTLRLHPDFAPEQTLAMLLRHKAIAAFHPDGDAL</sequence>
<protein>
    <recommendedName>
        <fullName evidence="1">Putative DNA-binding domain-containing protein</fullName>
    </recommendedName>
</protein>
<proteinExistence type="predicted"/>
<dbReference type="Gene3D" id="1.10.150.690">
    <property type="entry name" value="DUF2063"/>
    <property type="match status" value="1"/>
</dbReference>
<dbReference type="InterPro" id="IPR018640">
    <property type="entry name" value="DUF2063"/>
</dbReference>
<dbReference type="STRING" id="1414654.BFR47_12540"/>